<protein>
    <submittedName>
        <fullName evidence="4">DNA-binding response regulator, NarL/FixJ family, contains REC and HTH domains</fullName>
    </submittedName>
</protein>
<evidence type="ECO:0000256" key="2">
    <source>
        <dbReference type="PROSITE-ProRule" id="PRU00169"/>
    </source>
</evidence>
<dbReference type="PRINTS" id="PR00038">
    <property type="entry name" value="HTHLUXR"/>
</dbReference>
<dbReference type="EMBL" id="FMVF01000008">
    <property type="protein sequence ID" value="SCY66586.1"/>
    <property type="molecule type" value="Genomic_DNA"/>
</dbReference>
<dbReference type="Gene3D" id="3.40.50.2300">
    <property type="match status" value="1"/>
</dbReference>
<dbReference type="PANTHER" id="PTHR45566">
    <property type="entry name" value="HTH-TYPE TRANSCRIPTIONAL REGULATOR YHJB-RELATED"/>
    <property type="match status" value="1"/>
</dbReference>
<dbReference type="Proteomes" id="UP000199354">
    <property type="component" value="Unassembled WGS sequence"/>
</dbReference>
<dbReference type="Pfam" id="PF00072">
    <property type="entry name" value="Response_reg"/>
    <property type="match status" value="1"/>
</dbReference>
<dbReference type="OrthoDB" id="651456at2"/>
<dbReference type="InterPro" id="IPR051015">
    <property type="entry name" value="EvgA-like"/>
</dbReference>
<dbReference type="GO" id="GO:0006355">
    <property type="term" value="P:regulation of DNA-templated transcription"/>
    <property type="evidence" value="ECO:0007669"/>
    <property type="project" value="InterPro"/>
</dbReference>
<proteinExistence type="predicted"/>
<reference evidence="4 5" key="1">
    <citation type="submission" date="2016-10" db="EMBL/GenBank/DDBJ databases">
        <authorList>
            <person name="de Groot N.N."/>
        </authorList>
    </citation>
    <scope>NUCLEOTIDE SEQUENCE [LARGE SCALE GENOMIC DNA]</scope>
    <source>
        <strain evidence="4 5">CGMCC 1.7031</strain>
    </source>
</reference>
<dbReference type="InterPro" id="IPR016032">
    <property type="entry name" value="Sig_transdc_resp-reg_C-effctor"/>
</dbReference>
<dbReference type="GO" id="GO:0000160">
    <property type="term" value="P:phosphorelay signal transduction system"/>
    <property type="evidence" value="ECO:0007669"/>
    <property type="project" value="InterPro"/>
</dbReference>
<keyword evidence="1 4" id="KW-0238">DNA-binding</keyword>
<evidence type="ECO:0000313" key="4">
    <source>
        <dbReference type="EMBL" id="SCY66586.1"/>
    </source>
</evidence>
<dbReference type="Gene3D" id="1.10.10.10">
    <property type="entry name" value="Winged helix-like DNA-binding domain superfamily/Winged helix DNA-binding domain"/>
    <property type="match status" value="1"/>
</dbReference>
<evidence type="ECO:0000313" key="5">
    <source>
        <dbReference type="Proteomes" id="UP000199354"/>
    </source>
</evidence>
<dbReference type="InterPro" id="IPR001789">
    <property type="entry name" value="Sig_transdc_resp-reg_receiver"/>
</dbReference>
<dbReference type="RefSeq" id="WP_091142705.1">
    <property type="nucleotide sequence ID" value="NZ_FMVF01000008.1"/>
</dbReference>
<dbReference type="SUPFAM" id="SSF52172">
    <property type="entry name" value="CheY-like"/>
    <property type="match status" value="1"/>
</dbReference>
<dbReference type="InterPro" id="IPR036388">
    <property type="entry name" value="WH-like_DNA-bd_sf"/>
</dbReference>
<dbReference type="InterPro" id="IPR011006">
    <property type="entry name" value="CheY-like_superfamily"/>
</dbReference>
<dbReference type="PROSITE" id="PS50110">
    <property type="entry name" value="RESPONSE_REGULATORY"/>
    <property type="match status" value="1"/>
</dbReference>
<sequence length="220" mass="25227">MVVKILMIDDHPGMIEGYKAMLALNKQQHSIEITEAYHCEQAYHLITDPNHATFFDLVFLDYSIPPYPEQKIYNGEDLGVLIRKHMPETKIIMLTAHFDTIRLYNVVKKIQPNGLLVKSDYRPPQLIEAFEKVLDGEIYYTPLVTQKIKQPLFAQGLLDSLDREIIVLLAEGFQIKSIASKMNVSEDTIKKRKSKIKDLLNIEKGGDEDILKECRSLGLL</sequence>
<evidence type="ECO:0000256" key="1">
    <source>
        <dbReference type="ARBA" id="ARBA00023125"/>
    </source>
</evidence>
<accession>A0A1G5HS17</accession>
<keyword evidence="5" id="KW-1185">Reference proteome</keyword>
<feature type="modified residue" description="4-aspartylphosphate" evidence="2">
    <location>
        <position position="61"/>
    </location>
</feature>
<dbReference type="PANTHER" id="PTHR45566:SF1">
    <property type="entry name" value="HTH-TYPE TRANSCRIPTIONAL REGULATOR YHJB-RELATED"/>
    <property type="match status" value="1"/>
</dbReference>
<gene>
    <name evidence="4" type="ORF">SAMN02927903_01979</name>
</gene>
<keyword evidence="2" id="KW-0597">Phosphoprotein</keyword>
<dbReference type="GO" id="GO:0003677">
    <property type="term" value="F:DNA binding"/>
    <property type="evidence" value="ECO:0007669"/>
    <property type="project" value="UniProtKB-KW"/>
</dbReference>
<evidence type="ECO:0000259" key="3">
    <source>
        <dbReference type="PROSITE" id="PS50110"/>
    </source>
</evidence>
<dbReference type="InterPro" id="IPR000792">
    <property type="entry name" value="Tscrpt_reg_LuxR_C"/>
</dbReference>
<organism evidence="4 5">
    <name type="scientific">Flavobacterium caeni</name>
    <dbReference type="NCBI Taxonomy" id="490189"/>
    <lineage>
        <taxon>Bacteria</taxon>
        <taxon>Pseudomonadati</taxon>
        <taxon>Bacteroidota</taxon>
        <taxon>Flavobacteriia</taxon>
        <taxon>Flavobacteriales</taxon>
        <taxon>Flavobacteriaceae</taxon>
        <taxon>Flavobacterium</taxon>
    </lineage>
</organism>
<dbReference type="SUPFAM" id="SSF46894">
    <property type="entry name" value="C-terminal effector domain of the bipartite response regulators"/>
    <property type="match status" value="1"/>
</dbReference>
<feature type="domain" description="Response regulatory" evidence="3">
    <location>
        <begin position="4"/>
        <end position="133"/>
    </location>
</feature>
<dbReference type="STRING" id="490189.SAMN02927903_01979"/>
<dbReference type="SMART" id="SM00448">
    <property type="entry name" value="REC"/>
    <property type="match status" value="1"/>
</dbReference>
<name>A0A1G5HS17_9FLAO</name>
<dbReference type="AlphaFoldDB" id="A0A1G5HS17"/>